<dbReference type="AlphaFoldDB" id="A0A5E7WKB6"/>
<gene>
    <name evidence="3" type="primary">ytfF</name>
    <name evidence="3" type="ORF">PS943_04362</name>
</gene>
<evidence type="ECO:0000259" key="2">
    <source>
        <dbReference type="Pfam" id="PF00892"/>
    </source>
</evidence>
<accession>A0A5E7WKB6</accession>
<dbReference type="Proteomes" id="UP000325645">
    <property type="component" value="Unassembled WGS sequence"/>
</dbReference>
<evidence type="ECO:0000256" key="1">
    <source>
        <dbReference type="SAM" id="Phobius"/>
    </source>
</evidence>
<feature type="transmembrane region" description="Helical" evidence="1">
    <location>
        <begin position="38"/>
        <end position="56"/>
    </location>
</feature>
<keyword evidence="1" id="KW-1133">Transmembrane helix</keyword>
<proteinExistence type="predicted"/>
<protein>
    <submittedName>
        <fullName evidence="3">Inner membrane protein YtfF</fullName>
    </submittedName>
</protein>
<dbReference type="RefSeq" id="WP_150658052.1">
    <property type="nucleotide sequence ID" value="NZ_CABVJH010000008.1"/>
</dbReference>
<dbReference type="EMBL" id="CABVJH010000008">
    <property type="protein sequence ID" value="VVQ35472.1"/>
    <property type="molecule type" value="Genomic_DNA"/>
</dbReference>
<dbReference type="Pfam" id="PF00892">
    <property type="entry name" value="EamA"/>
    <property type="match status" value="1"/>
</dbReference>
<sequence length="303" mass="32025">MSGAIALALAAAAAWALTVVMPLLLPEFPPLLLSCARYGLLGLASFIVAFPALARARHLLTPRDVGRVMALALLGNAGFFVLFTLAIREAGVTLASLIVGLLPITLTLAGRPANWRSLVLPMGLATGGTLLMSLEGLIAGPQAVNGSLSLGMLYAVGALASWTLYGTWNARFLQGDRRFDSRLWASLCGIASGVWGLLLYQLWLVTAPAMPKDARWDLFWTVTLLVSVIGSVVGGMLWNAASLRLPVAILAQCVVFETLCAVSYGHLLSGTWPGLLEGLSLGLLCAGMLWALQRLHGRPAALR</sequence>
<feature type="domain" description="EamA" evidence="2">
    <location>
        <begin position="4"/>
        <end position="109"/>
    </location>
</feature>
<feature type="transmembrane region" description="Helical" evidence="1">
    <location>
        <begin position="68"/>
        <end position="87"/>
    </location>
</feature>
<feature type="transmembrane region" description="Helical" evidence="1">
    <location>
        <begin position="272"/>
        <end position="292"/>
    </location>
</feature>
<organism evidence="3 4">
    <name type="scientific">Pseudomonas fluorescens</name>
    <dbReference type="NCBI Taxonomy" id="294"/>
    <lineage>
        <taxon>Bacteria</taxon>
        <taxon>Pseudomonadati</taxon>
        <taxon>Pseudomonadota</taxon>
        <taxon>Gammaproteobacteria</taxon>
        <taxon>Pseudomonadales</taxon>
        <taxon>Pseudomonadaceae</taxon>
        <taxon>Pseudomonas</taxon>
    </lineage>
</organism>
<evidence type="ECO:0000313" key="3">
    <source>
        <dbReference type="EMBL" id="VVQ35472.1"/>
    </source>
</evidence>
<name>A0A5E7WKB6_PSEFL</name>
<keyword evidence="1" id="KW-0472">Membrane</keyword>
<reference evidence="3 4" key="1">
    <citation type="submission" date="2019-09" db="EMBL/GenBank/DDBJ databases">
        <authorList>
            <person name="Chandra G."/>
            <person name="Truman W A."/>
        </authorList>
    </citation>
    <scope>NUCLEOTIDE SEQUENCE [LARGE SCALE GENOMIC DNA]</scope>
    <source>
        <strain evidence="3">PS943</strain>
    </source>
</reference>
<dbReference type="InterPro" id="IPR000620">
    <property type="entry name" value="EamA_dom"/>
</dbReference>
<feature type="transmembrane region" description="Helical" evidence="1">
    <location>
        <begin position="93"/>
        <end position="111"/>
    </location>
</feature>
<evidence type="ECO:0000313" key="4">
    <source>
        <dbReference type="Proteomes" id="UP000325645"/>
    </source>
</evidence>
<feature type="transmembrane region" description="Helical" evidence="1">
    <location>
        <begin position="183"/>
        <end position="206"/>
    </location>
</feature>
<dbReference type="GO" id="GO:0016020">
    <property type="term" value="C:membrane"/>
    <property type="evidence" value="ECO:0007669"/>
    <property type="project" value="InterPro"/>
</dbReference>
<feature type="transmembrane region" description="Helical" evidence="1">
    <location>
        <begin position="218"/>
        <end position="238"/>
    </location>
</feature>
<keyword evidence="1" id="KW-0812">Transmembrane</keyword>
<feature type="transmembrane region" description="Helical" evidence="1">
    <location>
        <begin position="118"/>
        <end position="139"/>
    </location>
</feature>
<feature type="transmembrane region" description="Helical" evidence="1">
    <location>
        <begin position="151"/>
        <end position="171"/>
    </location>
</feature>